<comment type="caution">
    <text evidence="3">The sequence shown here is derived from an EMBL/GenBank/DDBJ whole genome shotgun (WGS) entry which is preliminary data.</text>
</comment>
<dbReference type="Proteomes" id="UP000182229">
    <property type="component" value="Unassembled WGS sequence"/>
</dbReference>
<proteinExistence type="predicted"/>
<sequence>MGTTPNDGEAVGRVGIINWDGASEVWLRATRSSAEQNILQTLPFNTHVQVIRRYANGWSYISTPGGQMGFIASEYLWTHLPEPGARLHRIEPGTPSTAIAIAETYYDDVADQWGQDLRFYVSVLAYANRIPVPASTTGWREVHFNHGTLIWIPSRRYAQSHLGVVNSGSISHNFATSIASSAVRIGQLWDDFGRAIALSVRYLREAVGRHAKKALFDVIMSLAEVVVGGIALLASSTAVGAAIGALAGGVGAAPGAAAGFEIGLIILEWLGLAMLLQWAVESLWKVSAAFVEFIGIVWNARGNAAALERAAREFAEAVALLLSALIEGLLMLAASRGVIWMVRTLRGTATGRAIGEARMAEWFNERLDAFREKRGGRPREVLGRFYRGVELVEQTSKGKEKPIGEFDGVDMNSKLFIEYKATRELHRKNPRTDQVQQTPAEWAEKQIRAKTEKRIQSLLHDAVRTRSTVSGSAQVPTLAEIRGFRRIQFRIDGDTPALRTAVAQALNTLRANHSGWMLEVRFGVNLLLPPLPDWATAGH</sequence>
<dbReference type="RefSeq" id="WP_071899470.1">
    <property type="nucleotide sequence ID" value="NZ_MPIN01000004.1"/>
</dbReference>
<dbReference type="Pfam" id="PF21724">
    <property type="entry name" value="DUF6861"/>
    <property type="match status" value="1"/>
</dbReference>
<organism evidence="3 4">
    <name type="scientific">Cystobacter ferrugineus</name>
    <dbReference type="NCBI Taxonomy" id="83449"/>
    <lineage>
        <taxon>Bacteria</taxon>
        <taxon>Pseudomonadati</taxon>
        <taxon>Myxococcota</taxon>
        <taxon>Myxococcia</taxon>
        <taxon>Myxococcales</taxon>
        <taxon>Cystobacterineae</taxon>
        <taxon>Archangiaceae</taxon>
        <taxon>Cystobacter</taxon>
    </lineage>
</organism>
<feature type="transmembrane region" description="Helical" evidence="1">
    <location>
        <begin position="241"/>
        <end position="270"/>
    </location>
</feature>
<evidence type="ECO:0000313" key="3">
    <source>
        <dbReference type="EMBL" id="OJH39297.1"/>
    </source>
</evidence>
<dbReference type="EMBL" id="MPIN01000004">
    <property type="protein sequence ID" value="OJH39297.1"/>
    <property type="molecule type" value="Genomic_DNA"/>
</dbReference>
<dbReference type="Gene3D" id="2.30.30.40">
    <property type="entry name" value="SH3 Domains"/>
    <property type="match status" value="1"/>
</dbReference>
<protein>
    <recommendedName>
        <fullName evidence="2">NAD(+)--protein-arginine ADP-ribosyltransferase Tre1-like N-terminal domain-containing protein</fullName>
    </recommendedName>
</protein>
<reference evidence="3 4" key="2">
    <citation type="submission" date="2016-12" db="EMBL/GenBank/DDBJ databases">
        <title>Draft Genome Sequence of Cystobacter ferrugineus Strain Cbfe23.</title>
        <authorList>
            <person name="Akbar S."/>
            <person name="Dowd S.E."/>
            <person name="Stevens D.C."/>
        </authorList>
    </citation>
    <scope>NUCLEOTIDE SEQUENCE [LARGE SCALE GENOMIC DNA]</scope>
    <source>
        <strain evidence="3 4">Cbfe23</strain>
    </source>
</reference>
<keyword evidence="1" id="KW-1133">Transmembrane helix</keyword>
<evidence type="ECO:0000256" key="1">
    <source>
        <dbReference type="SAM" id="Phobius"/>
    </source>
</evidence>
<keyword evidence="1" id="KW-0812">Transmembrane</keyword>
<gene>
    <name evidence="3" type="ORF">BON30_17410</name>
</gene>
<evidence type="ECO:0000313" key="4">
    <source>
        <dbReference type="Proteomes" id="UP000182229"/>
    </source>
</evidence>
<reference evidence="4" key="1">
    <citation type="submission" date="2016-11" db="EMBL/GenBank/DDBJ databases">
        <authorList>
            <person name="Shukria A."/>
            <person name="Stevens D.C."/>
        </authorList>
    </citation>
    <scope>NUCLEOTIDE SEQUENCE [LARGE SCALE GENOMIC DNA]</scope>
    <source>
        <strain evidence="4">Cbfe23</strain>
    </source>
</reference>
<dbReference type="AlphaFoldDB" id="A0A1L9BAK2"/>
<feature type="transmembrane region" description="Helical" evidence="1">
    <location>
        <begin position="320"/>
        <end position="342"/>
    </location>
</feature>
<evidence type="ECO:0000259" key="2">
    <source>
        <dbReference type="Pfam" id="PF21724"/>
    </source>
</evidence>
<name>A0A1L9BAK2_9BACT</name>
<keyword evidence="1" id="KW-0472">Membrane</keyword>
<keyword evidence="4" id="KW-1185">Reference proteome</keyword>
<dbReference type="InterPro" id="IPR049195">
    <property type="entry name" value="Tre1-like_N"/>
</dbReference>
<feature type="domain" description="NAD(+)--protein-arginine ADP-ribosyltransferase Tre1-like N-terminal" evidence="2">
    <location>
        <begin position="189"/>
        <end position="366"/>
    </location>
</feature>
<accession>A0A1L9BAK2</accession>